<evidence type="ECO:0000313" key="3">
    <source>
        <dbReference type="Proteomes" id="UP000681594"/>
    </source>
</evidence>
<keyword evidence="1" id="KW-1133">Transmembrane helix</keyword>
<feature type="transmembrane region" description="Helical" evidence="1">
    <location>
        <begin position="174"/>
        <end position="196"/>
    </location>
</feature>
<organism evidence="2 3">
    <name type="scientific">Pararoseomonas baculiformis</name>
    <dbReference type="NCBI Taxonomy" id="2820812"/>
    <lineage>
        <taxon>Bacteria</taxon>
        <taxon>Pseudomonadati</taxon>
        <taxon>Pseudomonadota</taxon>
        <taxon>Alphaproteobacteria</taxon>
        <taxon>Acetobacterales</taxon>
        <taxon>Acetobacteraceae</taxon>
        <taxon>Pararoseomonas</taxon>
    </lineage>
</organism>
<feature type="transmembrane region" description="Helical" evidence="1">
    <location>
        <begin position="244"/>
        <end position="261"/>
    </location>
</feature>
<keyword evidence="3" id="KW-1185">Reference proteome</keyword>
<dbReference type="EMBL" id="JAGIZB010000005">
    <property type="protein sequence ID" value="MBP0444431.1"/>
    <property type="molecule type" value="Genomic_DNA"/>
</dbReference>
<feature type="transmembrane region" description="Helical" evidence="1">
    <location>
        <begin position="53"/>
        <end position="72"/>
    </location>
</feature>
<feature type="transmembrane region" description="Helical" evidence="1">
    <location>
        <begin position="212"/>
        <end position="232"/>
    </location>
</feature>
<evidence type="ECO:0000256" key="1">
    <source>
        <dbReference type="SAM" id="Phobius"/>
    </source>
</evidence>
<comment type="caution">
    <text evidence="2">The sequence shown here is derived from an EMBL/GenBank/DDBJ whole genome shotgun (WGS) entry which is preliminary data.</text>
</comment>
<accession>A0ABS4AC43</accession>
<sequence length="307" mass="32847">MTPFAEAWLLAFTIAATLGAGALAVLSVGILLQERWVEPLAPIFFRAGRAMPALILLALPLYFLSGTLYPWAEGRAAPVMLGGGLGILLLWAVLGHLLTRPAPTRRMAGIALLLLVLSGAIGFEDLALSRDMGWVGSLNGLAMLVGGGAAFLGLAVLIHGPLEDPDERTGMERALLTSAVFALWLLFVPFVTVWAADLPVEAAWYLRRQQGFWHWLTLGIILPALVGSIVLAAVPQWGPRRMRLVCALLLVQHVALVLWTVRPDAPLAPGAAHGSPYLWADVIVIGAIGLLLFFTARLAGRADRQSV</sequence>
<keyword evidence="1" id="KW-0472">Membrane</keyword>
<gene>
    <name evidence="2" type="ORF">J8J14_06525</name>
</gene>
<name>A0ABS4AC43_9PROT</name>
<feature type="transmembrane region" description="Helical" evidence="1">
    <location>
        <begin position="110"/>
        <end position="128"/>
    </location>
</feature>
<feature type="transmembrane region" description="Helical" evidence="1">
    <location>
        <begin position="277"/>
        <end position="296"/>
    </location>
</feature>
<proteinExistence type="predicted"/>
<reference evidence="2 3" key="1">
    <citation type="submission" date="2021-03" db="EMBL/GenBank/DDBJ databases">
        <authorList>
            <person name="So Y."/>
        </authorList>
    </citation>
    <scope>NUCLEOTIDE SEQUENCE [LARGE SCALE GENOMIC DNA]</scope>
    <source>
        <strain evidence="2 3">SSH11</strain>
    </source>
</reference>
<dbReference type="Proteomes" id="UP000681594">
    <property type="component" value="Unassembled WGS sequence"/>
</dbReference>
<dbReference type="RefSeq" id="WP_209378669.1">
    <property type="nucleotide sequence ID" value="NZ_JAGIZB010000005.1"/>
</dbReference>
<feature type="transmembrane region" description="Helical" evidence="1">
    <location>
        <begin position="6"/>
        <end position="32"/>
    </location>
</feature>
<keyword evidence="1" id="KW-0812">Transmembrane</keyword>
<protein>
    <submittedName>
        <fullName evidence="2">Uncharacterized protein</fullName>
    </submittedName>
</protein>
<evidence type="ECO:0000313" key="2">
    <source>
        <dbReference type="EMBL" id="MBP0444431.1"/>
    </source>
</evidence>
<feature type="transmembrane region" description="Helical" evidence="1">
    <location>
        <begin position="78"/>
        <end position="98"/>
    </location>
</feature>
<feature type="transmembrane region" description="Helical" evidence="1">
    <location>
        <begin position="140"/>
        <end position="162"/>
    </location>
</feature>